<dbReference type="Proteomes" id="UP000789860">
    <property type="component" value="Unassembled WGS sequence"/>
</dbReference>
<evidence type="ECO:0000313" key="2">
    <source>
        <dbReference type="Proteomes" id="UP000789860"/>
    </source>
</evidence>
<reference evidence="1" key="1">
    <citation type="submission" date="2021-06" db="EMBL/GenBank/DDBJ databases">
        <authorList>
            <person name="Kallberg Y."/>
            <person name="Tangrot J."/>
            <person name="Rosling A."/>
        </authorList>
    </citation>
    <scope>NUCLEOTIDE SEQUENCE</scope>
    <source>
        <strain evidence="1">AU212A</strain>
    </source>
</reference>
<proteinExistence type="predicted"/>
<dbReference type="EMBL" id="CAJVPM010046411">
    <property type="protein sequence ID" value="CAG8718626.1"/>
    <property type="molecule type" value="Genomic_DNA"/>
</dbReference>
<feature type="non-terminal residue" evidence="1">
    <location>
        <position position="192"/>
    </location>
</feature>
<comment type="caution">
    <text evidence="1">The sequence shown here is derived from an EMBL/GenBank/DDBJ whole genome shotgun (WGS) entry which is preliminary data.</text>
</comment>
<keyword evidence="2" id="KW-1185">Reference proteome</keyword>
<feature type="non-terminal residue" evidence="1">
    <location>
        <position position="1"/>
    </location>
</feature>
<gene>
    <name evidence="1" type="ORF">SCALOS_LOCUS11170</name>
</gene>
<organism evidence="1 2">
    <name type="scientific">Scutellospora calospora</name>
    <dbReference type="NCBI Taxonomy" id="85575"/>
    <lineage>
        <taxon>Eukaryota</taxon>
        <taxon>Fungi</taxon>
        <taxon>Fungi incertae sedis</taxon>
        <taxon>Mucoromycota</taxon>
        <taxon>Glomeromycotina</taxon>
        <taxon>Glomeromycetes</taxon>
        <taxon>Diversisporales</taxon>
        <taxon>Gigasporaceae</taxon>
        <taxon>Scutellospora</taxon>
    </lineage>
</organism>
<name>A0ACA9PTA4_9GLOM</name>
<accession>A0ACA9PTA4</accession>
<sequence length="192" mass="22656">ALKLDFHVDNVYKKHFQSAITGQKSEDLDYSKFFVEHLKGQPQFPSVSNREDYINGNKEDVKKMDRNEFRSIPQQSDSIKQDDKDPLTFLIDSFRDMQLTFEPLIPYKPVYIAKLPNESIVCILEKLVMVGDVTSLERFGLVCKKFLLLSREPSLWKYLCEKAYRYRNLECNESNKLLAKDVELLYANDWRR</sequence>
<protein>
    <submittedName>
        <fullName evidence="1">1026_t:CDS:1</fullName>
    </submittedName>
</protein>
<evidence type="ECO:0000313" key="1">
    <source>
        <dbReference type="EMBL" id="CAG8718626.1"/>
    </source>
</evidence>